<organism evidence="11 12">
    <name type="scientific">Streptomyces virginiae</name>
    <name type="common">Streptomyces cinnamonensis</name>
    <dbReference type="NCBI Taxonomy" id="1961"/>
    <lineage>
        <taxon>Bacteria</taxon>
        <taxon>Bacillati</taxon>
        <taxon>Actinomycetota</taxon>
        <taxon>Actinomycetes</taxon>
        <taxon>Kitasatosporales</taxon>
        <taxon>Streptomycetaceae</taxon>
        <taxon>Streptomyces</taxon>
    </lineage>
</organism>
<evidence type="ECO:0000256" key="1">
    <source>
        <dbReference type="ARBA" id="ARBA00001362"/>
    </source>
</evidence>
<keyword evidence="8 10" id="KW-0961">Cell wall biogenesis/degradation</keyword>
<name>A0ABQ3NKB5_STRVG</name>
<dbReference type="SUPFAM" id="SSF55166">
    <property type="entry name" value="Hedgehog/DD-peptidase"/>
    <property type="match status" value="1"/>
</dbReference>
<dbReference type="InterPro" id="IPR000755">
    <property type="entry name" value="A_A_dipeptidase"/>
</dbReference>
<dbReference type="Proteomes" id="UP000660554">
    <property type="component" value="Unassembled WGS sequence"/>
</dbReference>
<evidence type="ECO:0000256" key="7">
    <source>
        <dbReference type="ARBA" id="ARBA00023049"/>
    </source>
</evidence>
<evidence type="ECO:0000256" key="2">
    <source>
        <dbReference type="ARBA" id="ARBA00022670"/>
    </source>
</evidence>
<comment type="caution">
    <text evidence="11">The sequence shown here is derived from an EMBL/GenBank/DDBJ whole genome shotgun (WGS) entry which is preliminary data.</text>
</comment>
<evidence type="ECO:0000313" key="12">
    <source>
        <dbReference type="Proteomes" id="UP000660554"/>
    </source>
</evidence>
<dbReference type="CDD" id="cd14817">
    <property type="entry name" value="D-Ala-D-Ala_dipeptidase_VanX"/>
    <property type="match status" value="1"/>
</dbReference>
<sequence length="226" mass="25252">MTAVVGVVGLLAGGAAAPPGFTALREVDPSIRQDIRYAGERNFTGGAVDGYEEPECLLARPAAEALRRAQRVLLRRGYSLRVYDCYRPQRAVDRFVRWAGEEDGPQDMARKAEFYPRVERGRLIPDGYIAEKSGHSRGSTVDVTLVELSGREVDMGTAFDFFDPLSHTDDPRVTGAARANRQLLKRVLGGQGFVNLPEEWWHFTYRPEAYPDTYFDFPVAVAEVRP</sequence>
<feature type="binding site" evidence="9">
    <location>
        <position position="135"/>
    </location>
    <ligand>
        <name>Zn(2+)</name>
        <dbReference type="ChEBI" id="CHEBI:29105"/>
        <note>catalytic</note>
    </ligand>
</feature>
<dbReference type="PANTHER" id="PTHR43126:SF1">
    <property type="entry name" value="D-ALANYL-D-ALANINE DIPEPTIDASE"/>
    <property type="match status" value="1"/>
</dbReference>
<comment type="function">
    <text evidence="9 10">Catalyzes hydrolysis of the D-alanyl-D-alanine dipeptide.</text>
</comment>
<feature type="active site" description="Proton donor/acceptor" evidence="9">
    <location>
        <position position="199"/>
    </location>
</feature>
<feature type="binding site" evidence="9">
    <location>
        <position position="142"/>
    </location>
    <ligand>
        <name>Zn(2+)</name>
        <dbReference type="ChEBI" id="CHEBI:29105"/>
        <note>catalytic</note>
    </ligand>
</feature>
<evidence type="ECO:0000256" key="5">
    <source>
        <dbReference type="ARBA" id="ARBA00022833"/>
    </source>
</evidence>
<keyword evidence="5 9" id="KW-0862">Zinc</keyword>
<dbReference type="GeneID" id="86953317"/>
<evidence type="ECO:0000256" key="6">
    <source>
        <dbReference type="ARBA" id="ARBA00022997"/>
    </source>
</evidence>
<gene>
    <name evidence="11" type="ORF">Scinn_26660</name>
</gene>
<feature type="site" description="Transition state stabilizer" evidence="9">
    <location>
        <position position="87"/>
    </location>
</feature>
<accession>A0ABQ3NKB5</accession>
<dbReference type="Pfam" id="PF01427">
    <property type="entry name" value="Peptidase_M15"/>
    <property type="match status" value="1"/>
</dbReference>
<keyword evidence="7 9" id="KW-0482">Metalloprotease</keyword>
<evidence type="ECO:0000256" key="3">
    <source>
        <dbReference type="ARBA" id="ARBA00022723"/>
    </source>
</evidence>
<keyword evidence="4 9" id="KW-0378">Hydrolase</keyword>
<dbReference type="EMBL" id="BNDV01000008">
    <property type="protein sequence ID" value="GHI13203.1"/>
    <property type="molecule type" value="Genomic_DNA"/>
</dbReference>
<keyword evidence="12" id="KW-1185">Reference proteome</keyword>
<dbReference type="RefSeq" id="WP_191870163.1">
    <property type="nucleotide sequence ID" value="NZ_BMRU01000066.1"/>
</dbReference>
<comment type="similarity">
    <text evidence="9 10">Belongs to the peptidase M15D family.</text>
</comment>
<evidence type="ECO:0000256" key="10">
    <source>
        <dbReference type="PIRNR" id="PIRNR026671"/>
    </source>
</evidence>
<proteinExistence type="inferred from homology"/>
<dbReference type="EC" id="3.4.13.22" evidence="9 10"/>
<dbReference type="PANTHER" id="PTHR43126">
    <property type="entry name" value="D-ALANYL-D-ALANINE DIPEPTIDASE"/>
    <property type="match status" value="1"/>
</dbReference>
<evidence type="ECO:0000313" key="11">
    <source>
        <dbReference type="EMBL" id="GHI13203.1"/>
    </source>
</evidence>
<keyword evidence="2 9" id="KW-0645">Protease</keyword>
<dbReference type="Gene3D" id="3.30.1380.10">
    <property type="match status" value="1"/>
</dbReference>
<dbReference type="PIRSF" id="PIRSF026671">
    <property type="entry name" value="AA_dipeptidase"/>
    <property type="match status" value="1"/>
</dbReference>
<comment type="cofactor">
    <cofactor evidence="9">
        <name>Zn(2+)</name>
        <dbReference type="ChEBI" id="CHEBI:29105"/>
    </cofactor>
    <text evidence="9">Binds 1 zinc ion per subunit.</text>
</comment>
<evidence type="ECO:0000256" key="8">
    <source>
        <dbReference type="ARBA" id="ARBA00023316"/>
    </source>
</evidence>
<comment type="catalytic activity">
    <reaction evidence="1 9 10">
        <text>D-alanyl-D-alanine + H2O = 2 D-alanine</text>
        <dbReference type="Rhea" id="RHEA:20661"/>
        <dbReference type="ChEBI" id="CHEBI:15377"/>
        <dbReference type="ChEBI" id="CHEBI:57416"/>
        <dbReference type="ChEBI" id="CHEBI:57822"/>
        <dbReference type="EC" id="3.4.13.22"/>
    </reaction>
</comment>
<reference evidence="12" key="1">
    <citation type="submission" date="2020-09" db="EMBL/GenBank/DDBJ databases">
        <title>Whole genome shotgun sequence of Streptomyces cinnamonensis NBRC 15873.</title>
        <authorList>
            <person name="Komaki H."/>
            <person name="Tamura T."/>
        </authorList>
    </citation>
    <scope>NUCLEOTIDE SEQUENCE [LARGE SCALE GENOMIC DNA]</scope>
    <source>
        <strain evidence="12">NBRC 15873</strain>
    </source>
</reference>
<keyword evidence="6 9" id="KW-0224">Dipeptidase</keyword>
<evidence type="ECO:0000256" key="4">
    <source>
        <dbReference type="ARBA" id="ARBA00022801"/>
    </source>
</evidence>
<feature type="binding site" evidence="9">
    <location>
        <position position="202"/>
    </location>
    <ligand>
        <name>Zn(2+)</name>
        <dbReference type="ChEBI" id="CHEBI:29105"/>
        <note>catalytic</note>
    </ligand>
</feature>
<protein>
    <recommendedName>
        <fullName evidence="9 10">D-alanyl-D-alanine dipeptidase</fullName>
        <shortName evidence="9 10">D-Ala-D-Ala dipeptidase</shortName>
        <ecNumber evidence="9 10">3.4.13.22</ecNumber>
    </recommendedName>
</protein>
<evidence type="ECO:0000256" key="9">
    <source>
        <dbReference type="HAMAP-Rule" id="MF_01924"/>
    </source>
</evidence>
<keyword evidence="3 9" id="KW-0479">Metal-binding</keyword>
<dbReference type="HAMAP" id="MF_01924">
    <property type="entry name" value="A_A_dipeptidase"/>
    <property type="match status" value="1"/>
</dbReference>
<dbReference type="InterPro" id="IPR009045">
    <property type="entry name" value="Zn_M74/Hedgehog-like"/>
</dbReference>